<feature type="compositionally biased region" description="Basic and acidic residues" evidence="1">
    <location>
        <begin position="1"/>
        <end position="11"/>
    </location>
</feature>
<evidence type="ECO:0000256" key="2">
    <source>
        <dbReference type="SAM" id="Phobius"/>
    </source>
</evidence>
<dbReference type="Proteomes" id="UP000186096">
    <property type="component" value="Unassembled WGS sequence"/>
</dbReference>
<feature type="region of interest" description="Disordered" evidence="1">
    <location>
        <begin position="1"/>
        <end position="50"/>
    </location>
</feature>
<organism evidence="3 4">
    <name type="scientific">Microbispora rosea</name>
    <dbReference type="NCBI Taxonomy" id="58117"/>
    <lineage>
        <taxon>Bacteria</taxon>
        <taxon>Bacillati</taxon>
        <taxon>Actinomycetota</taxon>
        <taxon>Actinomycetes</taxon>
        <taxon>Streptosporangiales</taxon>
        <taxon>Streptosporangiaceae</taxon>
        <taxon>Microbispora</taxon>
    </lineage>
</organism>
<keyword evidence="2" id="KW-1133">Transmembrane helix</keyword>
<evidence type="ECO:0000313" key="3">
    <source>
        <dbReference type="EMBL" id="SIR87509.1"/>
    </source>
</evidence>
<keyword evidence="2" id="KW-0812">Transmembrane</keyword>
<gene>
    <name evidence="3" type="ORF">SAMN05421833_1184</name>
</gene>
<keyword evidence="2" id="KW-0472">Membrane</keyword>
<keyword evidence="4" id="KW-1185">Reference proteome</keyword>
<accession>A0A1N7EHM6</accession>
<dbReference type="EMBL" id="FTNI01000018">
    <property type="protein sequence ID" value="SIR87509.1"/>
    <property type="molecule type" value="Genomic_DNA"/>
</dbReference>
<evidence type="ECO:0000313" key="4">
    <source>
        <dbReference type="Proteomes" id="UP000186096"/>
    </source>
</evidence>
<evidence type="ECO:0000256" key="1">
    <source>
        <dbReference type="SAM" id="MobiDB-lite"/>
    </source>
</evidence>
<proteinExistence type="predicted"/>
<name>A0A1N7EHM6_9ACTN</name>
<sequence>MHALGHEHDDPGAMSMSAAMTTHTADVGLATPHHSSSGSDSSTHDAGSHSPFDPSTVCLVILSGLALGLLFLTRIGAEEAARPGRLSIGRLSVPDLPPLSVVLTHVVVLRN</sequence>
<reference evidence="4" key="1">
    <citation type="submission" date="2017-01" db="EMBL/GenBank/DDBJ databases">
        <authorList>
            <person name="Varghese N."/>
            <person name="Submissions S."/>
        </authorList>
    </citation>
    <scope>NUCLEOTIDE SEQUENCE [LARGE SCALE GENOMIC DNA]</scope>
    <source>
        <strain evidence="4">ATCC 12950</strain>
    </source>
</reference>
<feature type="transmembrane region" description="Helical" evidence="2">
    <location>
        <begin position="54"/>
        <end position="72"/>
    </location>
</feature>
<protein>
    <submittedName>
        <fullName evidence="3">Uncharacterized protein</fullName>
    </submittedName>
</protein>
<dbReference type="AlphaFoldDB" id="A0A1N7EHM6"/>
<feature type="compositionally biased region" description="Low complexity" evidence="1">
    <location>
        <begin position="30"/>
        <end position="41"/>
    </location>
</feature>